<feature type="transmembrane region" description="Helical" evidence="7">
    <location>
        <begin position="574"/>
        <end position="598"/>
    </location>
</feature>
<dbReference type="Proteomes" id="UP000295636">
    <property type="component" value="Unassembled WGS sequence"/>
</dbReference>
<evidence type="ECO:0000313" key="10">
    <source>
        <dbReference type="Proteomes" id="UP000295636"/>
    </source>
</evidence>
<evidence type="ECO:0000313" key="9">
    <source>
        <dbReference type="EMBL" id="TDG00998.1"/>
    </source>
</evidence>
<feature type="transmembrane region" description="Helical" evidence="7">
    <location>
        <begin position="541"/>
        <end position="562"/>
    </location>
</feature>
<feature type="transmembrane region" description="Helical" evidence="7">
    <location>
        <begin position="470"/>
        <end position="487"/>
    </location>
</feature>
<comment type="caution">
    <text evidence="9">The sequence shown here is derived from an EMBL/GenBank/DDBJ whole genome shotgun (WGS) entry which is preliminary data.</text>
</comment>
<evidence type="ECO:0000256" key="1">
    <source>
        <dbReference type="ARBA" id="ARBA00004141"/>
    </source>
</evidence>
<dbReference type="SUPFAM" id="SSF101898">
    <property type="entry name" value="NHL repeat"/>
    <property type="match status" value="1"/>
</dbReference>
<keyword evidence="2 7" id="KW-0812">Transmembrane</keyword>
<dbReference type="GO" id="GO:0008270">
    <property type="term" value="F:zinc ion binding"/>
    <property type="evidence" value="ECO:0007669"/>
    <property type="project" value="UniProtKB-KW"/>
</dbReference>
<feature type="transmembrane region" description="Helical" evidence="7">
    <location>
        <begin position="610"/>
        <end position="635"/>
    </location>
</feature>
<dbReference type="EMBL" id="SMRT01000001">
    <property type="protein sequence ID" value="TDG00998.1"/>
    <property type="molecule type" value="Genomic_DNA"/>
</dbReference>
<dbReference type="GO" id="GO:0016020">
    <property type="term" value="C:membrane"/>
    <property type="evidence" value="ECO:0007669"/>
    <property type="project" value="UniProtKB-SubCell"/>
</dbReference>
<evidence type="ECO:0000256" key="6">
    <source>
        <dbReference type="PROSITE-ProRule" id="PRU00504"/>
    </source>
</evidence>
<accession>A0A4R5L0I1</accession>
<dbReference type="InterPro" id="IPR006977">
    <property type="entry name" value="Yip1_dom"/>
</dbReference>
<dbReference type="GO" id="GO:0043161">
    <property type="term" value="P:proteasome-mediated ubiquitin-dependent protein catabolic process"/>
    <property type="evidence" value="ECO:0007669"/>
    <property type="project" value="TreeGrafter"/>
</dbReference>
<protein>
    <submittedName>
        <fullName evidence="9">Nuclease PIN</fullName>
    </submittedName>
</protein>
<dbReference type="SUPFAM" id="SSF48452">
    <property type="entry name" value="TPR-like"/>
    <property type="match status" value="1"/>
</dbReference>
<dbReference type="InterPro" id="IPR050952">
    <property type="entry name" value="TRIM-NHL_E3_ligases"/>
</dbReference>
<organism evidence="9 10">
    <name type="scientific">Paenibacillus piri</name>
    <dbReference type="NCBI Taxonomy" id="2547395"/>
    <lineage>
        <taxon>Bacteria</taxon>
        <taxon>Bacillati</taxon>
        <taxon>Bacillota</taxon>
        <taxon>Bacilli</taxon>
        <taxon>Bacillales</taxon>
        <taxon>Paenibacillaceae</taxon>
        <taxon>Paenibacillus</taxon>
    </lineage>
</organism>
<dbReference type="PROSITE" id="PS51125">
    <property type="entry name" value="NHL"/>
    <property type="match status" value="1"/>
</dbReference>
<evidence type="ECO:0000256" key="7">
    <source>
        <dbReference type="SAM" id="Phobius"/>
    </source>
</evidence>
<dbReference type="Pfam" id="PF01436">
    <property type="entry name" value="NHL"/>
    <property type="match status" value="2"/>
</dbReference>
<feature type="transmembrane region" description="Helical" evidence="7">
    <location>
        <begin position="641"/>
        <end position="662"/>
    </location>
</feature>
<feature type="domain" description="Yip1" evidence="8">
    <location>
        <begin position="521"/>
        <end position="690"/>
    </location>
</feature>
<feature type="repeat" description="NHL" evidence="6">
    <location>
        <begin position="121"/>
        <end position="152"/>
    </location>
</feature>
<sequence>MRPRLLKRLLAVVVTVLLGPVLIRPEAAHAYTPYNTNYKDGYEQLVWTQPAYNPAGAWARELYIDDPKKPGQPLHSPLKQPQDLFIDSNDQLYIADTGNNRIVHLNERGELVRILEVKESPLNKPQGLFVDTNGHIYIADTGNKRIVRLNKDGKLVREYKRPESKFLSASFKFDPVKLVVDKRGFLYIASLGGYQGLLQLDPEGNFQGFFGANATSFSVIDMFKRFIYSREMYQREISKLPGSIASVATDQDGLIYTVSSDVETQQIKKLNIAGLDQLGGKGEFAKPGEKTVFGEIAFSNFNRSVPVLTDLTVDRDGNMTAIDAKHKVVNQYDSSGNLLFFWWGDDSTVTTKLGMVKTPTAIANNSKNELFILDGENNLVQSFRLSEFGALVHKANHLTQEGKYEESEAPWAEVNRLNAYYTPAIAGLAKAAYKKGDYPRAQRLFAEAGHAQGYSDAFWQNRLFWFQKNFGMLMNAILIALLLLFVLRSWSRRAGWRAEWRSWKEQRGEYGLVRQLRHAFTILKHPIDGFGALRYERKGSFASSLILFVLALASYCVMRAGISFIYNPDVFLEINLLVVVVQFLVIWLVWVVSNYLISTIYRGEGRFRDVVYGSCYALFPLVLIGLPLTVISNVMTLNESAIFNFMHVGLFLWIGLLLFWKVQSMQNYSVGETTVNVALSALTMAVCGVLVFITIGLTKELTDFVYAVFQEVTIR</sequence>
<dbReference type="GO" id="GO:0000209">
    <property type="term" value="P:protein polyubiquitination"/>
    <property type="evidence" value="ECO:0007669"/>
    <property type="project" value="TreeGrafter"/>
</dbReference>
<reference evidence="9 10" key="1">
    <citation type="submission" date="2019-03" db="EMBL/GenBank/DDBJ databases">
        <title>This is whole genome sequence of Paenibacillus sp MS74 strain.</title>
        <authorList>
            <person name="Trinh H.N."/>
        </authorList>
    </citation>
    <scope>NUCLEOTIDE SEQUENCE [LARGE SCALE GENOMIC DNA]</scope>
    <source>
        <strain evidence="9 10">MS74</strain>
    </source>
</reference>
<proteinExistence type="predicted"/>
<dbReference type="OrthoDB" id="9799230at2"/>
<keyword evidence="4 7" id="KW-1133">Transmembrane helix</keyword>
<dbReference type="Gene3D" id="2.120.10.30">
    <property type="entry name" value="TolB, C-terminal domain"/>
    <property type="match status" value="1"/>
</dbReference>
<dbReference type="InterPro" id="IPR001258">
    <property type="entry name" value="NHL_repeat"/>
</dbReference>
<dbReference type="PANTHER" id="PTHR24104:SF25">
    <property type="entry name" value="PROTEIN LIN-41"/>
    <property type="match status" value="1"/>
</dbReference>
<evidence type="ECO:0000256" key="3">
    <source>
        <dbReference type="ARBA" id="ARBA00022737"/>
    </source>
</evidence>
<keyword evidence="5 7" id="KW-0472">Membrane</keyword>
<keyword evidence="3" id="KW-0677">Repeat</keyword>
<dbReference type="Pfam" id="PF04893">
    <property type="entry name" value="Yip1"/>
    <property type="match status" value="1"/>
</dbReference>
<dbReference type="PANTHER" id="PTHR24104">
    <property type="entry name" value="E3 UBIQUITIN-PROTEIN LIGASE NHLRC1-RELATED"/>
    <property type="match status" value="1"/>
</dbReference>
<dbReference type="InterPro" id="IPR011042">
    <property type="entry name" value="6-blade_b-propeller_TolB-like"/>
</dbReference>
<evidence type="ECO:0000256" key="2">
    <source>
        <dbReference type="ARBA" id="ARBA00022692"/>
    </source>
</evidence>
<keyword evidence="10" id="KW-1185">Reference proteome</keyword>
<dbReference type="InterPro" id="IPR011990">
    <property type="entry name" value="TPR-like_helical_dom_sf"/>
</dbReference>
<gene>
    <name evidence="9" type="ORF">E1757_04265</name>
</gene>
<feature type="transmembrane region" description="Helical" evidence="7">
    <location>
        <begin position="674"/>
        <end position="697"/>
    </location>
</feature>
<comment type="subcellular location">
    <subcellularLocation>
        <location evidence="1">Membrane</location>
        <topology evidence="1">Multi-pass membrane protein</topology>
    </subcellularLocation>
</comment>
<evidence type="ECO:0000256" key="5">
    <source>
        <dbReference type="ARBA" id="ARBA00023136"/>
    </source>
</evidence>
<name>A0A4R5L0I1_9BACL</name>
<evidence type="ECO:0000259" key="8">
    <source>
        <dbReference type="Pfam" id="PF04893"/>
    </source>
</evidence>
<dbReference type="AlphaFoldDB" id="A0A4R5L0I1"/>
<dbReference type="GO" id="GO:0061630">
    <property type="term" value="F:ubiquitin protein ligase activity"/>
    <property type="evidence" value="ECO:0007669"/>
    <property type="project" value="TreeGrafter"/>
</dbReference>
<dbReference type="CDD" id="cd05819">
    <property type="entry name" value="NHL"/>
    <property type="match status" value="1"/>
</dbReference>
<evidence type="ECO:0000256" key="4">
    <source>
        <dbReference type="ARBA" id="ARBA00022989"/>
    </source>
</evidence>